<feature type="transmembrane region" description="Helical" evidence="5">
    <location>
        <begin position="212"/>
        <end position="235"/>
    </location>
</feature>
<evidence type="ECO:0000256" key="3">
    <source>
        <dbReference type="ARBA" id="ARBA00022989"/>
    </source>
</evidence>
<evidence type="ECO:0000256" key="4">
    <source>
        <dbReference type="ARBA" id="ARBA00023136"/>
    </source>
</evidence>
<keyword evidence="4 5" id="KW-0472">Membrane</keyword>
<keyword evidence="2 5" id="KW-0812">Transmembrane</keyword>
<feature type="transmembrane region" description="Helical" evidence="5">
    <location>
        <begin position="12"/>
        <end position="31"/>
    </location>
</feature>
<keyword evidence="3 5" id="KW-1133">Transmembrane helix</keyword>
<comment type="caution">
    <text evidence="6">The sequence shown here is derived from an EMBL/GenBank/DDBJ whole genome shotgun (WGS) entry which is preliminary data.</text>
</comment>
<dbReference type="GO" id="GO:0046873">
    <property type="term" value="F:metal ion transmembrane transporter activity"/>
    <property type="evidence" value="ECO:0007669"/>
    <property type="project" value="InterPro"/>
</dbReference>
<dbReference type="AlphaFoldDB" id="A0A497F4T6"/>
<evidence type="ECO:0000313" key="6">
    <source>
        <dbReference type="EMBL" id="RLE54565.1"/>
    </source>
</evidence>
<feature type="transmembrane region" description="Helical" evidence="5">
    <location>
        <begin position="181"/>
        <end position="206"/>
    </location>
</feature>
<dbReference type="EMBL" id="QMRA01000022">
    <property type="protein sequence ID" value="RLE54565.1"/>
    <property type="molecule type" value="Genomic_DNA"/>
</dbReference>
<feature type="transmembrane region" description="Helical" evidence="5">
    <location>
        <begin position="247"/>
        <end position="273"/>
    </location>
</feature>
<dbReference type="InterPro" id="IPR001046">
    <property type="entry name" value="NRAMP_fam"/>
</dbReference>
<evidence type="ECO:0000256" key="1">
    <source>
        <dbReference type="ARBA" id="ARBA00004141"/>
    </source>
</evidence>
<gene>
    <name evidence="6" type="ORF">DRJ26_01780</name>
</gene>
<dbReference type="GO" id="GO:0016020">
    <property type="term" value="C:membrane"/>
    <property type="evidence" value="ECO:0007669"/>
    <property type="project" value="UniProtKB-SubCell"/>
</dbReference>
<protein>
    <recommendedName>
        <fullName evidence="8">Divalent metal cation transporter</fullName>
    </recommendedName>
</protein>
<evidence type="ECO:0000313" key="7">
    <source>
        <dbReference type="Proteomes" id="UP000269499"/>
    </source>
</evidence>
<accession>A0A497F4T6</accession>
<sequence length="274" mass="29559">MKHYSPTIKNILTFTSFMMIICIPAAIFSNPPIGDVVRGFLSAEFYPSRDFVLTLMAIIGTQISGYSLLFEASEAAQKHKGFSDLTAEFTGEMIGLFIGILVDAAILIACASLLYPQGLVIATIEEAIFALKPALGDLIIYLLAIGIIASSFLRSVVVAMSNFKILDELIEDMAELLKIRGAVLAGWKVILASVSFLIAPLFLAFGASPLKLVINASALTCMFTPIPLIFLSLLFSGLRFPEDVKAGFVKVFCWIVTVVISIISVVGLIFSVFG</sequence>
<reference evidence="6 7" key="1">
    <citation type="submission" date="2018-06" db="EMBL/GenBank/DDBJ databases">
        <title>Extensive metabolic versatility and redundancy in microbially diverse, dynamic hydrothermal sediments.</title>
        <authorList>
            <person name="Dombrowski N."/>
            <person name="Teske A."/>
            <person name="Baker B.J."/>
        </authorList>
    </citation>
    <scope>NUCLEOTIDE SEQUENCE [LARGE SCALE GENOMIC DNA]</scope>
    <source>
        <strain evidence="6">B20_G2</strain>
    </source>
</reference>
<evidence type="ECO:0000256" key="2">
    <source>
        <dbReference type="ARBA" id="ARBA00022692"/>
    </source>
</evidence>
<evidence type="ECO:0008006" key="8">
    <source>
        <dbReference type="Google" id="ProtNLM"/>
    </source>
</evidence>
<comment type="subcellular location">
    <subcellularLocation>
        <location evidence="1">Membrane</location>
        <topology evidence="1">Multi-pass membrane protein</topology>
    </subcellularLocation>
</comment>
<feature type="transmembrane region" description="Helical" evidence="5">
    <location>
        <begin position="93"/>
        <end position="115"/>
    </location>
</feature>
<organism evidence="6 7">
    <name type="scientific">Thermoproteota archaeon</name>
    <dbReference type="NCBI Taxonomy" id="2056631"/>
    <lineage>
        <taxon>Archaea</taxon>
        <taxon>Thermoproteota</taxon>
    </lineage>
</organism>
<evidence type="ECO:0000256" key="5">
    <source>
        <dbReference type="SAM" id="Phobius"/>
    </source>
</evidence>
<dbReference type="Pfam" id="PF01566">
    <property type="entry name" value="Nramp"/>
    <property type="match status" value="1"/>
</dbReference>
<proteinExistence type="predicted"/>
<dbReference type="Proteomes" id="UP000269499">
    <property type="component" value="Unassembled WGS sequence"/>
</dbReference>
<feature type="transmembrane region" description="Helical" evidence="5">
    <location>
        <begin position="51"/>
        <end position="72"/>
    </location>
</feature>
<name>A0A497F4T6_9CREN</name>
<feature type="transmembrane region" description="Helical" evidence="5">
    <location>
        <begin position="138"/>
        <end position="160"/>
    </location>
</feature>